<keyword evidence="4" id="KW-1185">Reference proteome</keyword>
<feature type="transmembrane region" description="Helical" evidence="2">
    <location>
        <begin position="393"/>
        <end position="419"/>
    </location>
</feature>
<name>A0AB34FM53_9HYPO</name>
<keyword evidence="2" id="KW-1133">Transmembrane helix</keyword>
<reference evidence="3" key="1">
    <citation type="submission" date="2023-01" db="EMBL/GenBank/DDBJ databases">
        <title>The growth and conidiation of Purpureocillium lavendulum are regulated by nitrogen source and histone H3K14 acetylation.</title>
        <authorList>
            <person name="Tang P."/>
            <person name="Han J."/>
            <person name="Zhang C."/>
            <person name="Tang P."/>
            <person name="Qi F."/>
            <person name="Zhang K."/>
            <person name="Liang L."/>
        </authorList>
    </citation>
    <scope>NUCLEOTIDE SEQUENCE</scope>
    <source>
        <strain evidence="3">YMF1.00683</strain>
    </source>
</reference>
<evidence type="ECO:0000313" key="4">
    <source>
        <dbReference type="Proteomes" id="UP001163105"/>
    </source>
</evidence>
<protein>
    <submittedName>
        <fullName evidence="3">Calcium-independent phospholipase A2-gamma</fullName>
    </submittedName>
</protein>
<sequence length="445" mass="45474">MPILKSKMPSKKGKNNAKGNTSSRQVSQSGKAAAATPTGEQHISGTTTPVMPPPSLPRPGAHSLTPSPLRSAVSYRSIGPSSSNSSIGGGAAVPGSPVPSGIMETPGGVHSTVAAAVDAVSSPPLADFWRLLPMSGGVRRDSGNTAANTANAAGVAGGAVPGGPAPSWLASSPSSSAAATPRPGKTVQDNTPAKPAKAAKPAKRIPPPLTLVGSNHAERVDTEIGGQQQGRDRAQSREGRDEDAGVVLSAEGRFVKRRWEMNSTMHAAVFMAQCLVALAVGCVLLAITIWKHDEVDADLWDNLGTYVHPALVLIFIICGGTLAAHETLVLSTVVMLYLQAAVTFIAMGMSLFAWIWIFSTSNGDTGSGGGGGGGGGGAGGGGHGIDWQLLKGVVVSGVAAVMGTAVFAFMRIAAVWWIVEEKGELGGDVDEFHDFVLVNLGVWDE</sequence>
<feature type="transmembrane region" description="Helical" evidence="2">
    <location>
        <begin position="306"/>
        <end position="324"/>
    </location>
</feature>
<feature type="compositionally biased region" description="Low complexity" evidence="1">
    <location>
        <begin position="165"/>
        <end position="184"/>
    </location>
</feature>
<feature type="compositionally biased region" description="Polar residues" evidence="1">
    <location>
        <begin position="17"/>
        <end position="30"/>
    </location>
</feature>
<feature type="region of interest" description="Disordered" evidence="1">
    <location>
        <begin position="164"/>
        <end position="244"/>
    </location>
</feature>
<evidence type="ECO:0000313" key="3">
    <source>
        <dbReference type="EMBL" id="KAJ6439819.1"/>
    </source>
</evidence>
<keyword evidence="2" id="KW-0812">Transmembrane</keyword>
<feature type="transmembrane region" description="Helical" evidence="2">
    <location>
        <begin position="336"/>
        <end position="357"/>
    </location>
</feature>
<feature type="transmembrane region" description="Helical" evidence="2">
    <location>
        <begin position="267"/>
        <end position="290"/>
    </location>
</feature>
<organism evidence="3 4">
    <name type="scientific">Purpureocillium lavendulum</name>
    <dbReference type="NCBI Taxonomy" id="1247861"/>
    <lineage>
        <taxon>Eukaryota</taxon>
        <taxon>Fungi</taxon>
        <taxon>Dikarya</taxon>
        <taxon>Ascomycota</taxon>
        <taxon>Pezizomycotina</taxon>
        <taxon>Sordariomycetes</taxon>
        <taxon>Hypocreomycetidae</taxon>
        <taxon>Hypocreales</taxon>
        <taxon>Ophiocordycipitaceae</taxon>
        <taxon>Purpureocillium</taxon>
    </lineage>
</organism>
<feature type="compositionally biased region" description="Low complexity" evidence="1">
    <location>
        <begin position="77"/>
        <end position="86"/>
    </location>
</feature>
<evidence type="ECO:0000256" key="2">
    <source>
        <dbReference type="SAM" id="Phobius"/>
    </source>
</evidence>
<comment type="caution">
    <text evidence="3">The sequence shown here is derived from an EMBL/GenBank/DDBJ whole genome shotgun (WGS) entry which is preliminary data.</text>
</comment>
<accession>A0AB34FM53</accession>
<dbReference type="Proteomes" id="UP001163105">
    <property type="component" value="Unassembled WGS sequence"/>
</dbReference>
<dbReference type="AlphaFoldDB" id="A0AB34FM53"/>
<evidence type="ECO:0000256" key="1">
    <source>
        <dbReference type="SAM" id="MobiDB-lite"/>
    </source>
</evidence>
<feature type="compositionally biased region" description="Basic and acidic residues" evidence="1">
    <location>
        <begin position="230"/>
        <end position="243"/>
    </location>
</feature>
<keyword evidence="2" id="KW-0472">Membrane</keyword>
<gene>
    <name evidence="3" type="ORF">O9K51_07710</name>
</gene>
<dbReference type="EMBL" id="JAQHRD010000006">
    <property type="protein sequence ID" value="KAJ6439819.1"/>
    <property type="molecule type" value="Genomic_DNA"/>
</dbReference>
<proteinExistence type="predicted"/>
<feature type="compositionally biased region" description="Polar residues" evidence="1">
    <location>
        <begin position="38"/>
        <end position="49"/>
    </location>
</feature>
<feature type="region of interest" description="Disordered" evidence="1">
    <location>
        <begin position="1"/>
        <end position="105"/>
    </location>
</feature>